<feature type="region of interest" description="Disordered" evidence="1">
    <location>
        <begin position="342"/>
        <end position="387"/>
    </location>
</feature>
<dbReference type="PANTHER" id="PTHR39662:SF1">
    <property type="entry name" value="DUF354 DOMAIN-CONTAINING PROTEIN"/>
    <property type="match status" value="1"/>
</dbReference>
<evidence type="ECO:0000313" key="3">
    <source>
        <dbReference type="EMBL" id="MCU4974132.1"/>
    </source>
</evidence>
<keyword evidence="4" id="KW-1185">Reference proteome</keyword>
<dbReference type="Proteomes" id="UP001320972">
    <property type="component" value="Unassembled WGS sequence"/>
</dbReference>
<accession>A0AAP2Z011</accession>
<dbReference type="PANTHER" id="PTHR39662">
    <property type="entry name" value="DUF354 DOMAIN-CONTAINING PROTEIN-RELATED"/>
    <property type="match status" value="1"/>
</dbReference>
<sequence>MRVVVTIQHPGHVHFFKHAISELEARDHEVHVFARENEVAVELLEEYGIDHEVLAGESDSLLSLAAVQATYEARLLARARRIQPDVIAAIGGVAAAHVATVVGARSVVFYDTEHATLIKTLAYPFADQLCTPECYRESIGSKQVRYPGYHELAYLHPDRFEPDPSVLEEAGIDPEETLAVVRFSGWDSSHDLGQGGFDDPEAVVERLEDAGARVLLTSEVDLPDSLEPYQLTTEPHRMHDLLAFADVFVGEGATTAAEAALLGTPAVYVNTLTMGYTDDLEEHGLLFGFDGPNRHERGLERALSILEDEQDARWTWNRERLLASMVDVTDVVVETIAGSADALESQREDREREREQNEVLTTDETTIAAGSRPTESERDDEPLEARP</sequence>
<evidence type="ECO:0000313" key="5">
    <source>
        <dbReference type="Proteomes" id="UP001321018"/>
    </source>
</evidence>
<dbReference type="Gene3D" id="3.40.50.2000">
    <property type="entry name" value="Glycogen Phosphorylase B"/>
    <property type="match status" value="1"/>
</dbReference>
<evidence type="ECO:0000313" key="4">
    <source>
        <dbReference type="Proteomes" id="UP001320972"/>
    </source>
</evidence>
<protein>
    <submittedName>
        <fullName evidence="2">DUF354 domain-containing protein</fullName>
    </submittedName>
</protein>
<feature type="compositionally biased region" description="Acidic residues" evidence="1">
    <location>
        <begin position="377"/>
        <end position="387"/>
    </location>
</feature>
<dbReference type="EMBL" id="JAOPKB010000010">
    <property type="protein sequence ID" value="MCU4974132.1"/>
    <property type="molecule type" value="Genomic_DNA"/>
</dbReference>
<feature type="compositionally biased region" description="Basic and acidic residues" evidence="1">
    <location>
        <begin position="344"/>
        <end position="357"/>
    </location>
</feature>
<evidence type="ECO:0000313" key="2">
    <source>
        <dbReference type="EMBL" id="MCU4742651.1"/>
    </source>
</evidence>
<organism evidence="2 5">
    <name type="scientific">Natronoglomus mannanivorans</name>
    <dbReference type="NCBI Taxonomy" id="2979990"/>
    <lineage>
        <taxon>Archaea</taxon>
        <taxon>Methanobacteriati</taxon>
        <taxon>Methanobacteriota</taxon>
        <taxon>Stenosarchaea group</taxon>
        <taxon>Halobacteria</taxon>
        <taxon>Halobacteriales</taxon>
        <taxon>Natrialbaceae</taxon>
        <taxon>Natronoglomus</taxon>
    </lineage>
</organism>
<reference evidence="2 4" key="1">
    <citation type="submission" date="2022-09" db="EMBL/GenBank/DDBJ databases">
        <title>Enrichment on poylsaccharides allowed isolation of novel metabolic and taxonomic groups of Haloarchaea.</title>
        <authorList>
            <person name="Sorokin D.Y."/>
            <person name="Elcheninov A.G."/>
            <person name="Khizhniak T.V."/>
            <person name="Kolganova T.V."/>
            <person name="Kublanov I.V."/>
        </authorList>
    </citation>
    <scope>NUCLEOTIDE SEQUENCE</scope>
    <source>
        <strain evidence="3 4">AArc-m2/3/4</strain>
        <strain evidence="2">AArc-xg1-1</strain>
    </source>
</reference>
<dbReference type="PIRSF" id="PIRSF005357">
    <property type="entry name" value="UCP005357"/>
    <property type="match status" value="1"/>
</dbReference>
<comment type="caution">
    <text evidence="2">The sequence shown here is derived from an EMBL/GenBank/DDBJ whole genome shotgun (WGS) entry which is preliminary data.</text>
</comment>
<dbReference type="SUPFAM" id="SSF53756">
    <property type="entry name" value="UDP-Glycosyltransferase/glycogen phosphorylase"/>
    <property type="match status" value="1"/>
</dbReference>
<name>A0AAP2Z011_9EURY</name>
<dbReference type="Proteomes" id="UP001321018">
    <property type="component" value="Unassembled WGS sequence"/>
</dbReference>
<dbReference type="RefSeq" id="WP_338004472.1">
    <property type="nucleotide sequence ID" value="NZ_JAOPKA010000009.1"/>
</dbReference>
<evidence type="ECO:0000256" key="1">
    <source>
        <dbReference type="SAM" id="MobiDB-lite"/>
    </source>
</evidence>
<gene>
    <name evidence="3" type="ORF">OB955_15490</name>
    <name evidence="2" type="ORF">OB960_14740</name>
</gene>
<dbReference type="InterPro" id="IPR007152">
    <property type="entry name" value="DUF354"/>
</dbReference>
<dbReference type="AlphaFoldDB" id="A0AAP2Z011"/>
<dbReference type="EMBL" id="JAOPKA010000009">
    <property type="protein sequence ID" value="MCU4742651.1"/>
    <property type="molecule type" value="Genomic_DNA"/>
</dbReference>
<dbReference type="Pfam" id="PF04007">
    <property type="entry name" value="DUF354"/>
    <property type="match status" value="1"/>
</dbReference>
<proteinExistence type="predicted"/>